<dbReference type="InterPro" id="IPR001789">
    <property type="entry name" value="Sig_transdc_resp-reg_receiver"/>
</dbReference>
<dbReference type="STRING" id="551996.SAMN05192573_107108"/>
<dbReference type="SUPFAM" id="SSF52172">
    <property type="entry name" value="CheY-like"/>
    <property type="match status" value="1"/>
</dbReference>
<proteinExistence type="predicted"/>
<evidence type="ECO:0000256" key="1">
    <source>
        <dbReference type="PROSITE-ProRule" id="PRU00169"/>
    </source>
</evidence>
<organism evidence="3 4">
    <name type="scientific">Mucilaginibacter gossypii</name>
    <dbReference type="NCBI Taxonomy" id="551996"/>
    <lineage>
        <taxon>Bacteria</taxon>
        <taxon>Pseudomonadati</taxon>
        <taxon>Bacteroidota</taxon>
        <taxon>Sphingobacteriia</taxon>
        <taxon>Sphingobacteriales</taxon>
        <taxon>Sphingobacteriaceae</taxon>
        <taxon>Mucilaginibacter</taxon>
    </lineage>
</organism>
<dbReference type="PANTHER" id="PTHR45566:SF1">
    <property type="entry name" value="HTH-TYPE TRANSCRIPTIONAL REGULATOR YHJB-RELATED"/>
    <property type="match status" value="1"/>
</dbReference>
<feature type="modified residue" description="4-aspartylphosphate" evidence="1">
    <location>
        <position position="59"/>
    </location>
</feature>
<dbReference type="Proteomes" id="UP000199705">
    <property type="component" value="Unassembled WGS sequence"/>
</dbReference>
<dbReference type="GO" id="GO:0000160">
    <property type="term" value="P:phosphorelay signal transduction system"/>
    <property type="evidence" value="ECO:0007669"/>
    <property type="project" value="InterPro"/>
</dbReference>
<evidence type="ECO:0000313" key="4">
    <source>
        <dbReference type="Proteomes" id="UP000199705"/>
    </source>
</evidence>
<protein>
    <submittedName>
        <fullName evidence="3">DNA-binding response regulator, NarL/FixJ family, contains REC and HTH domains</fullName>
    </submittedName>
</protein>
<dbReference type="GO" id="GO:0003677">
    <property type="term" value="F:DNA binding"/>
    <property type="evidence" value="ECO:0007669"/>
    <property type="project" value="UniProtKB-KW"/>
</dbReference>
<keyword evidence="1" id="KW-0597">Phosphoprotein</keyword>
<keyword evidence="4" id="KW-1185">Reference proteome</keyword>
<dbReference type="InterPro" id="IPR051015">
    <property type="entry name" value="EvgA-like"/>
</dbReference>
<accession>A0A1G8A6G1</accession>
<name>A0A1G8A6G1_9SPHI</name>
<dbReference type="PROSITE" id="PS50110">
    <property type="entry name" value="RESPONSE_REGULATORY"/>
    <property type="match status" value="1"/>
</dbReference>
<keyword evidence="3" id="KW-0238">DNA-binding</keyword>
<sequence length="221" mass="25335">MFKNVLIAEDHESASISVRKTLADLGMPDPDFAYYCDEALKRVTIELRNKRPYGLLVTDLFFEPDDNPQRLADGEALIRAVRQVQPDLKVLVFSAEHRAGVIEPLFEELKIDGYVRKARHDAQELRTAIETIFSGKVHYPAHLRQVAARKNAYDFTELDVMIITLLSQGVLQKNIPDYLQQKNMQSSALRSVEKRLKQMRDALNFSKNEQLVIFCKDMGII</sequence>
<dbReference type="AlphaFoldDB" id="A0A1G8A6G1"/>
<dbReference type="Gene3D" id="3.40.50.2300">
    <property type="match status" value="1"/>
</dbReference>
<dbReference type="EMBL" id="FNCG01000007">
    <property type="protein sequence ID" value="SDH16565.1"/>
    <property type="molecule type" value="Genomic_DNA"/>
</dbReference>
<evidence type="ECO:0000313" key="3">
    <source>
        <dbReference type="EMBL" id="SDH16565.1"/>
    </source>
</evidence>
<dbReference type="InterPro" id="IPR011006">
    <property type="entry name" value="CheY-like_superfamily"/>
</dbReference>
<feature type="domain" description="Response regulatory" evidence="2">
    <location>
        <begin position="4"/>
        <end position="132"/>
    </location>
</feature>
<dbReference type="PANTHER" id="PTHR45566">
    <property type="entry name" value="HTH-TYPE TRANSCRIPTIONAL REGULATOR YHJB-RELATED"/>
    <property type="match status" value="1"/>
</dbReference>
<evidence type="ECO:0000259" key="2">
    <source>
        <dbReference type="PROSITE" id="PS50110"/>
    </source>
</evidence>
<reference evidence="4" key="1">
    <citation type="submission" date="2016-10" db="EMBL/GenBank/DDBJ databases">
        <authorList>
            <person name="Varghese N."/>
            <person name="Submissions S."/>
        </authorList>
    </citation>
    <scope>NUCLEOTIDE SEQUENCE [LARGE SCALE GENOMIC DNA]</scope>
    <source>
        <strain evidence="4">Gh-67</strain>
    </source>
</reference>
<gene>
    <name evidence="3" type="ORF">SAMN05192573_107108</name>
</gene>